<gene>
    <name evidence="4" type="ORF">K7C98_31255</name>
</gene>
<proteinExistence type="inferred from homology"/>
<dbReference type="InterPro" id="IPR011042">
    <property type="entry name" value="6-blade_b-propeller_TolB-like"/>
</dbReference>
<evidence type="ECO:0000256" key="2">
    <source>
        <dbReference type="SAM" id="MobiDB-lite"/>
    </source>
</evidence>
<evidence type="ECO:0008006" key="6">
    <source>
        <dbReference type="Google" id="ProtNLM"/>
    </source>
</evidence>
<evidence type="ECO:0000256" key="3">
    <source>
        <dbReference type="SAM" id="SignalP"/>
    </source>
</evidence>
<reference evidence="4" key="1">
    <citation type="submission" date="2021-08" db="EMBL/GenBank/DDBJ databases">
        <authorList>
            <person name="Stevens D.C."/>
        </authorList>
    </citation>
    <scope>NUCLEOTIDE SEQUENCE</scope>
    <source>
        <strain evidence="4">DSM 53165</strain>
    </source>
</reference>
<evidence type="ECO:0000313" key="4">
    <source>
        <dbReference type="EMBL" id="MBZ5713730.1"/>
    </source>
</evidence>
<feature type="signal peptide" evidence="3">
    <location>
        <begin position="1"/>
        <end position="23"/>
    </location>
</feature>
<dbReference type="PANTHER" id="PTHR36842">
    <property type="entry name" value="PROTEIN TOLB HOMOLOG"/>
    <property type="match status" value="1"/>
</dbReference>
<dbReference type="PROSITE" id="PS51257">
    <property type="entry name" value="PROKAR_LIPOPROTEIN"/>
    <property type="match status" value="1"/>
</dbReference>
<accession>A0ABS7TZM5</accession>
<dbReference type="PANTHER" id="PTHR36842:SF1">
    <property type="entry name" value="PROTEIN TOLB"/>
    <property type="match status" value="1"/>
</dbReference>
<keyword evidence="5" id="KW-1185">Reference proteome</keyword>
<feature type="region of interest" description="Disordered" evidence="2">
    <location>
        <begin position="25"/>
        <end position="66"/>
    </location>
</feature>
<dbReference type="EMBL" id="JAIRAU010000043">
    <property type="protein sequence ID" value="MBZ5713730.1"/>
    <property type="molecule type" value="Genomic_DNA"/>
</dbReference>
<evidence type="ECO:0000313" key="5">
    <source>
        <dbReference type="Proteomes" id="UP001139031"/>
    </source>
</evidence>
<name>A0ABS7TZM5_9BACT</name>
<dbReference type="Gene3D" id="2.120.10.30">
    <property type="entry name" value="TolB, C-terminal domain"/>
    <property type="match status" value="3"/>
</dbReference>
<evidence type="ECO:0000256" key="1">
    <source>
        <dbReference type="ARBA" id="ARBA00009820"/>
    </source>
</evidence>
<feature type="chain" id="PRO_5045602262" description="TolB protein" evidence="3">
    <location>
        <begin position="24"/>
        <end position="383"/>
    </location>
</feature>
<comment type="caution">
    <text evidence="4">The sequence shown here is derived from an EMBL/GenBank/DDBJ whole genome shotgun (WGS) entry which is preliminary data.</text>
</comment>
<dbReference type="RefSeq" id="WP_224195463.1">
    <property type="nucleotide sequence ID" value="NZ_JAIRAU010000043.1"/>
</dbReference>
<comment type="similarity">
    <text evidence="1">Belongs to the TolB family.</text>
</comment>
<organism evidence="4 5">
    <name type="scientific">Nannocystis pusilla</name>
    <dbReference type="NCBI Taxonomy" id="889268"/>
    <lineage>
        <taxon>Bacteria</taxon>
        <taxon>Pseudomonadati</taxon>
        <taxon>Myxococcota</taxon>
        <taxon>Polyangia</taxon>
        <taxon>Nannocystales</taxon>
        <taxon>Nannocystaceae</taxon>
        <taxon>Nannocystis</taxon>
    </lineage>
</organism>
<feature type="compositionally biased region" description="Low complexity" evidence="2">
    <location>
        <begin position="49"/>
        <end position="59"/>
    </location>
</feature>
<dbReference type="InterPro" id="IPR011659">
    <property type="entry name" value="WD40"/>
</dbReference>
<dbReference type="SUPFAM" id="SSF82171">
    <property type="entry name" value="DPP6 N-terminal domain-like"/>
    <property type="match status" value="1"/>
</dbReference>
<dbReference type="Proteomes" id="UP001139031">
    <property type="component" value="Unassembled WGS sequence"/>
</dbReference>
<sequence>MRPVLSRLAAPLTVLALTACQGAAPTAADKPAAKPADKPTDKPADKPADAPATEAARPDPGVPLAGEKHFKSLKQLTFGGENAEAYFSFDEKRLVFQSTRDGAACDQIYTLDLADKTAERVSSGKGRTTCAYFLPGDQRILYASTHAAADDCLPAPDRSKGYVWKLYPEFDIYTAGADGSDIKPLVTGPGYDAEATVSPTGDAIVFTSTRDGDPELYKINVDGTGLVRLTNTRGYDGGAFFSPDGKRIVYRANHPEGEAELKAYDDIIKENLVRPTRLEIFVMSADGSEQRQITSNGKANFAPFFHPDGKRIIFSSNQGDPKGRNFDLYLIGDDGQGQEQVTFSDTFDGFPMFSRDGKTLVFASNRGAKTPGDTDVFLAEWLD</sequence>
<dbReference type="Pfam" id="PF07676">
    <property type="entry name" value="PD40"/>
    <property type="match status" value="5"/>
</dbReference>
<protein>
    <recommendedName>
        <fullName evidence="6">TolB protein</fullName>
    </recommendedName>
</protein>
<keyword evidence="3" id="KW-0732">Signal</keyword>
<feature type="compositionally biased region" description="Basic and acidic residues" evidence="2">
    <location>
        <begin position="31"/>
        <end position="48"/>
    </location>
</feature>